<accession>A0A7G9L2Z9</accession>
<dbReference type="KEGG" id="ssau:H8M03_01130"/>
<dbReference type="RefSeq" id="WP_187479953.1">
    <property type="nucleotide sequence ID" value="NZ_CP060697.1"/>
</dbReference>
<dbReference type="Proteomes" id="UP000515861">
    <property type="component" value="Chromosome"/>
</dbReference>
<organism evidence="1 2">
    <name type="scientific">Sphingomonas sabuli</name>
    <dbReference type="NCBI Taxonomy" id="2764186"/>
    <lineage>
        <taxon>Bacteria</taxon>
        <taxon>Pseudomonadati</taxon>
        <taxon>Pseudomonadota</taxon>
        <taxon>Alphaproteobacteria</taxon>
        <taxon>Sphingomonadales</taxon>
        <taxon>Sphingomonadaceae</taxon>
        <taxon>Sphingomonas</taxon>
    </lineage>
</organism>
<gene>
    <name evidence="1" type="ORF">H8M03_01130</name>
</gene>
<evidence type="ECO:0000313" key="1">
    <source>
        <dbReference type="EMBL" id="QNM82998.1"/>
    </source>
</evidence>
<name>A0A7G9L2Z9_9SPHN</name>
<keyword evidence="2" id="KW-1185">Reference proteome</keyword>
<dbReference type="AlphaFoldDB" id="A0A7G9L2Z9"/>
<evidence type="ECO:0000313" key="2">
    <source>
        <dbReference type="Proteomes" id="UP000515861"/>
    </source>
</evidence>
<sequence length="75" mass="8355">MFRGPSWDDHLLRPAVHPDNPKIAFRRVAQSKDHLFRRLVPACRALAPEGTAALPAAEIGSLVTCRTFEPLPVIR</sequence>
<dbReference type="EMBL" id="CP060697">
    <property type="protein sequence ID" value="QNM82998.1"/>
    <property type="molecule type" value="Genomic_DNA"/>
</dbReference>
<proteinExistence type="predicted"/>
<protein>
    <submittedName>
        <fullName evidence="1">Uncharacterized protein</fullName>
    </submittedName>
</protein>
<reference evidence="1 2" key="1">
    <citation type="submission" date="2020-08" db="EMBL/GenBank/DDBJ databases">
        <title>Sphingomonas sp. sand1-3 16S ribosomal RNA gene Genome sequencing and assembly.</title>
        <authorList>
            <person name="Kang M."/>
        </authorList>
    </citation>
    <scope>NUCLEOTIDE SEQUENCE [LARGE SCALE GENOMIC DNA]</scope>
    <source>
        <strain evidence="2">sand1-3</strain>
    </source>
</reference>